<evidence type="ECO:0000256" key="14">
    <source>
        <dbReference type="SAM" id="Coils"/>
    </source>
</evidence>
<dbReference type="FunFam" id="3.40.50.300:FF:000007">
    <property type="entry name" value="Pre-mRNA-splicing factor ATP-dependent RNA helicase"/>
    <property type="match status" value="1"/>
</dbReference>
<evidence type="ECO:0000256" key="2">
    <source>
        <dbReference type="ARBA" id="ARBA00012552"/>
    </source>
</evidence>
<dbReference type="Pfam" id="PF21010">
    <property type="entry name" value="HA2_C"/>
    <property type="match status" value="1"/>
</dbReference>
<comment type="similarity">
    <text evidence="12">Belongs to the DEAD box helicase family. DEAH subfamily. PRP2 sub-subfamily.</text>
</comment>
<dbReference type="InterPro" id="IPR011709">
    <property type="entry name" value="DEAD-box_helicase_OB_fold"/>
</dbReference>
<dbReference type="PROSITE" id="PS51192">
    <property type="entry name" value="HELICASE_ATP_BIND_1"/>
    <property type="match status" value="1"/>
</dbReference>
<feature type="domain" description="Helicase ATP-binding" evidence="15">
    <location>
        <begin position="211"/>
        <end position="374"/>
    </location>
</feature>
<evidence type="ECO:0000256" key="7">
    <source>
        <dbReference type="ARBA" id="ARBA00022806"/>
    </source>
</evidence>
<comment type="catalytic activity">
    <reaction evidence="11">
        <text>ATP + H2O = ADP + phosphate + H(+)</text>
        <dbReference type="Rhea" id="RHEA:13065"/>
        <dbReference type="ChEBI" id="CHEBI:15377"/>
        <dbReference type="ChEBI" id="CHEBI:15378"/>
        <dbReference type="ChEBI" id="CHEBI:30616"/>
        <dbReference type="ChEBI" id="CHEBI:43474"/>
        <dbReference type="ChEBI" id="CHEBI:456216"/>
        <dbReference type="EC" id="3.6.4.13"/>
    </reaction>
</comment>
<evidence type="ECO:0000256" key="5">
    <source>
        <dbReference type="ARBA" id="ARBA00022741"/>
    </source>
</evidence>
<dbReference type="EC" id="3.6.4.13" evidence="2"/>
<dbReference type="OrthoDB" id="10253254at2759"/>
<keyword evidence="9" id="KW-0508">mRNA splicing</keyword>
<dbReference type="FunFam" id="3.40.50.300:FF:000726">
    <property type="entry name" value="Pre-mRNA-splicing factor ATP-dependent RNA helicase"/>
    <property type="match status" value="1"/>
</dbReference>
<feature type="coiled-coil region" evidence="14">
    <location>
        <begin position="677"/>
        <end position="704"/>
    </location>
</feature>
<dbReference type="GO" id="GO:0005524">
    <property type="term" value="F:ATP binding"/>
    <property type="evidence" value="ECO:0007669"/>
    <property type="project" value="UniProtKB-KW"/>
</dbReference>
<comment type="caution">
    <text evidence="17">The sequence shown here is derived from an EMBL/GenBank/DDBJ whole genome shotgun (WGS) entry which is preliminary data.</text>
</comment>
<dbReference type="InterPro" id="IPR002464">
    <property type="entry name" value="DNA/RNA_helicase_DEAH_CS"/>
</dbReference>
<dbReference type="InterPro" id="IPR001650">
    <property type="entry name" value="Helicase_C-like"/>
</dbReference>
<evidence type="ECO:0000313" key="17">
    <source>
        <dbReference type="EMBL" id="TXG56246.1"/>
    </source>
</evidence>
<keyword evidence="5" id="KW-0547">Nucleotide-binding</keyword>
<dbReference type="EMBL" id="VAHF01000008">
    <property type="protein sequence ID" value="TXG56246.1"/>
    <property type="molecule type" value="Genomic_DNA"/>
</dbReference>
<dbReference type="GO" id="GO:0006397">
    <property type="term" value="P:mRNA processing"/>
    <property type="evidence" value="ECO:0007669"/>
    <property type="project" value="UniProtKB-KW"/>
</dbReference>
<protein>
    <recommendedName>
        <fullName evidence="2">RNA helicase</fullName>
        <ecNumber evidence="2">3.6.4.13</ecNumber>
    </recommendedName>
    <alternativeName>
        <fullName evidence="13">DEAH RNA helicase homolog PRP2</fullName>
    </alternativeName>
</protein>
<dbReference type="CDD" id="cd18791">
    <property type="entry name" value="SF2_C_RHA"/>
    <property type="match status" value="1"/>
</dbReference>
<keyword evidence="14" id="KW-0175">Coiled coil</keyword>
<dbReference type="Pfam" id="PF07717">
    <property type="entry name" value="OB_NTP_bind"/>
    <property type="match status" value="1"/>
</dbReference>
<keyword evidence="7" id="KW-0347">Helicase</keyword>
<dbReference type="Gene3D" id="1.20.120.1080">
    <property type="match status" value="1"/>
</dbReference>
<evidence type="ECO:0000256" key="9">
    <source>
        <dbReference type="ARBA" id="ARBA00023187"/>
    </source>
</evidence>
<evidence type="ECO:0000256" key="13">
    <source>
        <dbReference type="ARBA" id="ARBA00077342"/>
    </source>
</evidence>
<dbReference type="SMART" id="SM00490">
    <property type="entry name" value="HELICc"/>
    <property type="match status" value="1"/>
</dbReference>
<keyword evidence="6" id="KW-0378">Hydrolase</keyword>
<dbReference type="SMART" id="SM00847">
    <property type="entry name" value="HA2"/>
    <property type="match status" value="1"/>
</dbReference>
<evidence type="ECO:0000259" key="15">
    <source>
        <dbReference type="PROSITE" id="PS51192"/>
    </source>
</evidence>
<evidence type="ECO:0000256" key="4">
    <source>
        <dbReference type="ARBA" id="ARBA00022728"/>
    </source>
</evidence>
<gene>
    <name evidence="17" type="ORF">EZV62_017559</name>
</gene>
<dbReference type="PANTHER" id="PTHR18934:SF83">
    <property type="entry name" value="PRE-MRNA-SPLICING FACTOR ATP-DEPENDENT RNA HELICASE DHX16"/>
    <property type="match status" value="1"/>
</dbReference>
<dbReference type="InterPro" id="IPR027417">
    <property type="entry name" value="P-loop_NTPase"/>
</dbReference>
<evidence type="ECO:0000256" key="11">
    <source>
        <dbReference type="ARBA" id="ARBA00047984"/>
    </source>
</evidence>
<keyword evidence="8" id="KW-0067">ATP-binding</keyword>
<dbReference type="InterPro" id="IPR048333">
    <property type="entry name" value="HA2_WH"/>
</dbReference>
<dbReference type="InterPro" id="IPR014001">
    <property type="entry name" value="Helicase_ATP-bd"/>
</dbReference>
<dbReference type="GO" id="GO:0003723">
    <property type="term" value="F:RNA binding"/>
    <property type="evidence" value="ECO:0007669"/>
    <property type="project" value="TreeGrafter"/>
</dbReference>
<dbReference type="Pfam" id="PF00271">
    <property type="entry name" value="Helicase_C"/>
    <property type="match status" value="1"/>
</dbReference>
<dbReference type="GO" id="GO:0003724">
    <property type="term" value="F:RNA helicase activity"/>
    <property type="evidence" value="ECO:0007669"/>
    <property type="project" value="UniProtKB-EC"/>
</dbReference>
<evidence type="ECO:0000256" key="3">
    <source>
        <dbReference type="ARBA" id="ARBA00022664"/>
    </source>
</evidence>
<dbReference type="FunFam" id="1.20.120.1080:FF:000001">
    <property type="entry name" value="Pre-mRNA-splicing factor ATP-dependent RNA helicase"/>
    <property type="match status" value="1"/>
</dbReference>
<evidence type="ECO:0000256" key="6">
    <source>
        <dbReference type="ARBA" id="ARBA00022801"/>
    </source>
</evidence>
<keyword evidence="18" id="KW-1185">Reference proteome</keyword>
<organism evidence="17 18">
    <name type="scientific">Acer yangbiense</name>
    <dbReference type="NCBI Taxonomy" id="1000413"/>
    <lineage>
        <taxon>Eukaryota</taxon>
        <taxon>Viridiplantae</taxon>
        <taxon>Streptophyta</taxon>
        <taxon>Embryophyta</taxon>
        <taxon>Tracheophyta</taxon>
        <taxon>Spermatophyta</taxon>
        <taxon>Magnoliopsida</taxon>
        <taxon>eudicotyledons</taxon>
        <taxon>Gunneridae</taxon>
        <taxon>Pentapetalae</taxon>
        <taxon>rosids</taxon>
        <taxon>malvids</taxon>
        <taxon>Sapindales</taxon>
        <taxon>Sapindaceae</taxon>
        <taxon>Hippocastanoideae</taxon>
        <taxon>Acereae</taxon>
        <taxon>Acer</taxon>
    </lineage>
</organism>
<keyword evidence="10" id="KW-0539">Nucleus</keyword>
<dbReference type="Gene3D" id="3.40.50.300">
    <property type="entry name" value="P-loop containing nucleotide triphosphate hydrolases"/>
    <property type="match status" value="2"/>
</dbReference>
<dbReference type="InterPro" id="IPR007502">
    <property type="entry name" value="Helicase-assoc_dom"/>
</dbReference>
<dbReference type="GO" id="GO:0071006">
    <property type="term" value="C:U2-type catalytic step 1 spliceosome"/>
    <property type="evidence" value="ECO:0007669"/>
    <property type="project" value="UniProtKB-ARBA"/>
</dbReference>
<evidence type="ECO:0000256" key="8">
    <source>
        <dbReference type="ARBA" id="ARBA00022840"/>
    </source>
</evidence>
<evidence type="ECO:0000256" key="10">
    <source>
        <dbReference type="ARBA" id="ARBA00023242"/>
    </source>
</evidence>
<dbReference type="AlphaFoldDB" id="A0A5C7HJ65"/>
<accession>A0A5C7HJ65</accession>
<name>A0A5C7HJ65_9ROSI</name>
<dbReference type="PROSITE" id="PS51194">
    <property type="entry name" value="HELICASE_CTER"/>
    <property type="match status" value="1"/>
</dbReference>
<proteinExistence type="inferred from homology"/>
<sequence>MESNASDDQRKKKNEIKHLRKVSRQVYLKKRKSKKLEEFLHAFESERLPDSKFRKLNGLDVYEYDKEIHRFVRNWTTTEEIDTTACYRMPAAYDEQGRIDQRQRFAVALQRYSQENLAENTKPFKEQEAWEEHQMGKAALKYGSENKNQISDNYQFVFEDQIDFIDPSVIDGDKFDDQEMVSEKKTSKSASEILQDERKTLPIYPYRDELLRAVENHQVLVIIGETGSGKTTQVPQYLHEAGYTKRGKVGCTQPRRVAAMSVAVRVSQEMGVKLGREVGYSIRFEDCTSEKTVVEYMTDGMLLRNIISEPNLTSYSVIMVDEAHERTMSTDILLGLLKDLIKYRSDIKVLISSATLDAEKLSNYFDFAPIFKIPGGRYPVEVHYTKVPESEYIDAAIVTVLQIHVTQAPGNILVFLTGQEEIETTKEILNHRIRGLGGKIPELIICPIYANLPTELQTKIFEPTPKRARKVVLATNIAETSLTIDGKKYVVDPGFVKVKSYNPSTGMESLLISPISKASANQRAGRSGRTGPGKCFSLGIDDLVNFDFIDPPAAESLIKALELLFALGALNKFGELTKVGRRMAEFPLDPMLSKMIVASDKYRCSDEIITIAAMLSVGNSIFYRPKEKQVHADNARMNFHSGNVGDHIALLMVYNSWRECDYSKQWCYDNYVQVRSMKRARDIRDQLERLLKRVEIEIASNVNDLNAIKKAITSGFFPHSARLKKDGSYLTIKHPQTARIHPSSGLAQVLPHPRWVVYNELVLTTKGYMRQVTELKPEWLVEIAPHYYQLKDVEDPTSKKIPQGQGFFTSLSQELLQFVIEHVEDKNLFVHFAEKHVEFITLVLENLALSYLRWQ</sequence>
<dbReference type="Pfam" id="PF04408">
    <property type="entry name" value="WHD_HA2"/>
    <property type="match status" value="1"/>
</dbReference>
<evidence type="ECO:0000256" key="12">
    <source>
        <dbReference type="ARBA" id="ARBA00061257"/>
    </source>
</evidence>
<dbReference type="SUPFAM" id="SSF52540">
    <property type="entry name" value="P-loop containing nucleoside triphosphate hydrolases"/>
    <property type="match status" value="1"/>
</dbReference>
<dbReference type="GO" id="GO:0016787">
    <property type="term" value="F:hydrolase activity"/>
    <property type="evidence" value="ECO:0007669"/>
    <property type="project" value="UniProtKB-KW"/>
</dbReference>
<evidence type="ECO:0000259" key="16">
    <source>
        <dbReference type="PROSITE" id="PS51194"/>
    </source>
</evidence>
<keyword evidence="4" id="KW-0747">Spliceosome</keyword>
<dbReference type="PROSITE" id="PS00690">
    <property type="entry name" value="DEAH_ATP_HELICASE"/>
    <property type="match status" value="1"/>
</dbReference>
<evidence type="ECO:0000313" key="18">
    <source>
        <dbReference type="Proteomes" id="UP000323000"/>
    </source>
</evidence>
<feature type="domain" description="Helicase C-terminal" evidence="16">
    <location>
        <begin position="399"/>
        <end position="571"/>
    </location>
</feature>
<dbReference type="InterPro" id="IPR011545">
    <property type="entry name" value="DEAD/DEAH_box_helicase_dom"/>
</dbReference>
<keyword evidence="3" id="KW-0507">mRNA processing</keyword>
<evidence type="ECO:0000256" key="1">
    <source>
        <dbReference type="ARBA" id="ARBA00004123"/>
    </source>
</evidence>
<comment type="subcellular location">
    <subcellularLocation>
        <location evidence="1">Nucleus</location>
    </subcellularLocation>
</comment>
<dbReference type="GO" id="GO:0008380">
    <property type="term" value="P:RNA splicing"/>
    <property type="evidence" value="ECO:0007669"/>
    <property type="project" value="UniProtKB-KW"/>
</dbReference>
<dbReference type="SMART" id="SM00487">
    <property type="entry name" value="DEXDc"/>
    <property type="match status" value="1"/>
</dbReference>
<dbReference type="Proteomes" id="UP000323000">
    <property type="component" value="Chromosome 8"/>
</dbReference>
<reference evidence="18" key="1">
    <citation type="journal article" date="2019" name="Gigascience">
        <title>De novo genome assembly of the endangered Acer yangbiense, a plant species with extremely small populations endemic to Yunnan Province, China.</title>
        <authorList>
            <person name="Yang J."/>
            <person name="Wariss H.M."/>
            <person name="Tao L."/>
            <person name="Zhang R."/>
            <person name="Yun Q."/>
            <person name="Hollingsworth P."/>
            <person name="Dao Z."/>
            <person name="Luo G."/>
            <person name="Guo H."/>
            <person name="Ma Y."/>
            <person name="Sun W."/>
        </authorList>
    </citation>
    <scope>NUCLEOTIDE SEQUENCE [LARGE SCALE GENOMIC DNA]</scope>
    <source>
        <strain evidence="18">cv. Malutang</strain>
    </source>
</reference>
<dbReference type="GO" id="GO:0071013">
    <property type="term" value="C:catalytic step 2 spliceosome"/>
    <property type="evidence" value="ECO:0007669"/>
    <property type="project" value="TreeGrafter"/>
</dbReference>
<dbReference type="Pfam" id="PF00270">
    <property type="entry name" value="DEAD"/>
    <property type="match status" value="1"/>
</dbReference>
<dbReference type="PANTHER" id="PTHR18934">
    <property type="entry name" value="ATP-DEPENDENT RNA HELICASE"/>
    <property type="match status" value="1"/>
</dbReference>